<sequence length="388" mass="42149">MTETATMRNEACSRDTLARLVMARWVLLSIEGILVMVLMEGFAVALPMLAMVVLLTLHGALNLVAIGRLDRGGQPLEVMVYLMADAEVIGALIYFTGGYANPFISLLLVPLILCAVTLPGRYAWVMTLWVAVLYSLLARYYQPLGLAVSEQTAIDLHLGGMWLNFLLTAALVAAFVTRLATALRQREADLARVREQALRDEQLFALGMQAAAAAHDLATPLSSLRVSLRELERDYAGDDELAPGIAVMAAQAERMKGVLDRLAAAAGGARATVAPTRALDGWLAEIFDHWGLMRPGAHARLRLDGPRPGPAVREDPVIISVLSTLLNNAADVSPDDLGLEAEWDADTLRLAVLDRGPAWPRRATRKTAGASACCWPRRPWNVCTAPWR</sequence>
<dbReference type="GO" id="GO:0005524">
    <property type="term" value="F:ATP binding"/>
    <property type="evidence" value="ECO:0007669"/>
    <property type="project" value="UniProtKB-KW"/>
</dbReference>
<dbReference type="SMART" id="SM00388">
    <property type="entry name" value="HisKA"/>
    <property type="match status" value="1"/>
</dbReference>
<keyword evidence="5" id="KW-0808">Transferase</keyword>
<organism evidence="11 12">
    <name type="scientific">Parasulfuritortus cantonensis</name>
    <dbReference type="NCBI Taxonomy" id="2528202"/>
    <lineage>
        <taxon>Bacteria</taxon>
        <taxon>Pseudomonadati</taxon>
        <taxon>Pseudomonadota</taxon>
        <taxon>Betaproteobacteria</taxon>
        <taxon>Nitrosomonadales</taxon>
        <taxon>Thiobacillaceae</taxon>
        <taxon>Parasulfuritortus</taxon>
    </lineage>
</organism>
<evidence type="ECO:0000256" key="9">
    <source>
        <dbReference type="SAM" id="Phobius"/>
    </source>
</evidence>
<dbReference type="AlphaFoldDB" id="A0A4R1BCF1"/>
<evidence type="ECO:0000313" key="12">
    <source>
        <dbReference type="Proteomes" id="UP000295443"/>
    </source>
</evidence>
<dbReference type="SUPFAM" id="SSF47384">
    <property type="entry name" value="Homodimeric domain of signal transducing histidine kinase"/>
    <property type="match status" value="1"/>
</dbReference>
<dbReference type="PANTHER" id="PTHR44936:SF10">
    <property type="entry name" value="SENSOR PROTEIN RSTB"/>
    <property type="match status" value="1"/>
</dbReference>
<dbReference type="CDD" id="cd00082">
    <property type="entry name" value="HisKA"/>
    <property type="match status" value="1"/>
</dbReference>
<evidence type="ECO:0000256" key="7">
    <source>
        <dbReference type="ARBA" id="ARBA00022777"/>
    </source>
</evidence>
<name>A0A4R1BCF1_9PROT</name>
<dbReference type="RefSeq" id="WP_131446797.1">
    <property type="nucleotide sequence ID" value="NZ_SJZB01000033.1"/>
</dbReference>
<dbReference type="SUPFAM" id="SSF55874">
    <property type="entry name" value="ATPase domain of HSP90 chaperone/DNA topoisomerase II/histidine kinase"/>
    <property type="match status" value="1"/>
</dbReference>
<dbReference type="OrthoDB" id="9785252at2"/>
<keyword evidence="7 11" id="KW-0418">Kinase</keyword>
<dbReference type="GO" id="GO:0005886">
    <property type="term" value="C:plasma membrane"/>
    <property type="evidence" value="ECO:0007669"/>
    <property type="project" value="TreeGrafter"/>
</dbReference>
<evidence type="ECO:0000256" key="1">
    <source>
        <dbReference type="ARBA" id="ARBA00000085"/>
    </source>
</evidence>
<dbReference type="GO" id="GO:0000155">
    <property type="term" value="F:phosphorelay sensor kinase activity"/>
    <property type="evidence" value="ECO:0007669"/>
    <property type="project" value="InterPro"/>
</dbReference>
<reference evidence="11 12" key="1">
    <citation type="submission" date="2019-03" db="EMBL/GenBank/DDBJ databases">
        <title>Genome sequence of Thiobacillaceae bacterium LSR1, a sulfur-oxidizing bacterium isolated from freshwater sediment.</title>
        <authorList>
            <person name="Li S."/>
        </authorList>
    </citation>
    <scope>NUCLEOTIDE SEQUENCE [LARGE SCALE GENOMIC DNA]</scope>
    <source>
        <strain evidence="11 12">LSR1</strain>
    </source>
</reference>
<comment type="caution">
    <text evidence="11">The sequence shown here is derived from an EMBL/GenBank/DDBJ whole genome shotgun (WGS) entry which is preliminary data.</text>
</comment>
<evidence type="ECO:0000256" key="3">
    <source>
        <dbReference type="ARBA" id="ARBA00012438"/>
    </source>
</evidence>
<keyword evidence="9" id="KW-1133">Transmembrane helix</keyword>
<keyword evidence="4" id="KW-1003">Cell membrane</keyword>
<evidence type="ECO:0000256" key="4">
    <source>
        <dbReference type="ARBA" id="ARBA00022475"/>
    </source>
</evidence>
<dbReference type="EMBL" id="SJZB01000033">
    <property type="protein sequence ID" value="TCJ14725.1"/>
    <property type="molecule type" value="Genomic_DNA"/>
</dbReference>
<keyword evidence="6" id="KW-0547">Nucleotide-binding</keyword>
<dbReference type="InterPro" id="IPR003661">
    <property type="entry name" value="HisK_dim/P_dom"/>
</dbReference>
<evidence type="ECO:0000256" key="8">
    <source>
        <dbReference type="ARBA" id="ARBA00022840"/>
    </source>
</evidence>
<gene>
    <name evidence="11" type="ORF">EZJ19_09080</name>
</gene>
<protein>
    <recommendedName>
        <fullName evidence="3">histidine kinase</fullName>
        <ecNumber evidence="3">2.7.13.3</ecNumber>
    </recommendedName>
</protein>
<dbReference type="EC" id="2.7.13.3" evidence="3"/>
<feature type="domain" description="Signal transduction histidine kinase dimerisation/phosphoacceptor" evidence="10">
    <location>
        <begin position="205"/>
        <end position="270"/>
    </location>
</feature>
<comment type="catalytic activity">
    <reaction evidence="1">
        <text>ATP + protein L-histidine = ADP + protein N-phospho-L-histidine.</text>
        <dbReference type="EC" id="2.7.13.3"/>
    </reaction>
</comment>
<keyword evidence="12" id="KW-1185">Reference proteome</keyword>
<proteinExistence type="predicted"/>
<feature type="transmembrane region" description="Helical" evidence="9">
    <location>
        <begin position="21"/>
        <end position="39"/>
    </location>
</feature>
<keyword evidence="8" id="KW-0067">ATP-binding</keyword>
<evidence type="ECO:0000256" key="5">
    <source>
        <dbReference type="ARBA" id="ARBA00022679"/>
    </source>
</evidence>
<evidence type="ECO:0000259" key="10">
    <source>
        <dbReference type="SMART" id="SM00388"/>
    </source>
</evidence>
<evidence type="ECO:0000256" key="6">
    <source>
        <dbReference type="ARBA" id="ARBA00022741"/>
    </source>
</evidence>
<evidence type="ECO:0000256" key="2">
    <source>
        <dbReference type="ARBA" id="ARBA00004651"/>
    </source>
</evidence>
<feature type="transmembrane region" description="Helical" evidence="9">
    <location>
        <begin position="78"/>
        <end position="96"/>
    </location>
</feature>
<keyword evidence="9" id="KW-0812">Transmembrane</keyword>
<accession>A0A4R1BCF1</accession>
<dbReference type="Gene3D" id="1.10.287.130">
    <property type="match status" value="1"/>
</dbReference>
<feature type="transmembrane region" description="Helical" evidence="9">
    <location>
        <begin position="123"/>
        <end position="141"/>
    </location>
</feature>
<keyword evidence="9" id="KW-0472">Membrane</keyword>
<evidence type="ECO:0000313" key="11">
    <source>
        <dbReference type="EMBL" id="TCJ14725.1"/>
    </source>
</evidence>
<dbReference type="InterPro" id="IPR036097">
    <property type="entry name" value="HisK_dim/P_sf"/>
</dbReference>
<feature type="transmembrane region" description="Helical" evidence="9">
    <location>
        <begin position="45"/>
        <end position="66"/>
    </location>
</feature>
<feature type="transmembrane region" description="Helical" evidence="9">
    <location>
        <begin position="161"/>
        <end position="180"/>
    </location>
</feature>
<dbReference type="PANTHER" id="PTHR44936">
    <property type="entry name" value="SENSOR PROTEIN CREC"/>
    <property type="match status" value="1"/>
</dbReference>
<dbReference type="Proteomes" id="UP000295443">
    <property type="component" value="Unassembled WGS sequence"/>
</dbReference>
<dbReference type="InterPro" id="IPR050980">
    <property type="entry name" value="2C_sensor_his_kinase"/>
</dbReference>
<dbReference type="InterPro" id="IPR036890">
    <property type="entry name" value="HATPase_C_sf"/>
</dbReference>
<comment type="subcellular location">
    <subcellularLocation>
        <location evidence="2">Cell membrane</location>
        <topology evidence="2">Multi-pass membrane protein</topology>
    </subcellularLocation>
</comment>